<evidence type="ECO:0000259" key="2">
    <source>
        <dbReference type="SMART" id="SM00912"/>
    </source>
</evidence>
<comment type="caution">
    <text evidence="3">The sequence shown here is derived from an EMBL/GenBank/DDBJ whole genome shotgun (WGS) entry which is preliminary data.</text>
</comment>
<proteinExistence type="predicted"/>
<sequence length="1581" mass="159545">MNLRTPFARVLAWTLMTTLALNPLGPAMAQISIAGGATTMGQAGNGVPVVNIAAPNERGLSHNRFNDYNVGTQGLILNNANGAYQSTQLGGYIVGNPNLQGKEAARLILNEVTGGRPSSLAGYTEIAGQAARLVVANPWGISCNGCGFLNTPRVTLSTGTPRIEDGRLAGFRVDGGEIAIDGAGLNASNIDQFDLITRSAKINAELYAQRLNIIAGRNDVAADDLSATALAADGATPLLAIDSAALGGMYANSIMLLGTEAGVGVRLAGDLAASAGDIRIDSAGRLTLNRAVAARDVALAAKDVTLGQAVHAGGAAEVTAENRLAVEGELLAGGAMALAAREIDNAGQMQSGGALAVSAESTTNHGRMHALDKLELVGGAVDNRGGELLAGGEMRIEVASLDNRDGGLLASVGGLWLSTVDDLSNGGGLVSAGGSLVAGFDRWHNDGGEVYAGAGMKLTGAELSNQGGVFAAVGLLELDLTQSLFNHGGQLAGGELRLTAGDIDNTGGVLASDTAAGITAISLDNSASGSVVSGGALSLSLSGLLDNHSDGVVYSRGETLELQAAELDNQSGVVQSDGKAAVVLAGQLNNAEGSVIAAGDLDIQAAEVSNGLGTIASTDGALSLELAGQMDNAGGVLQGQRLSVSAGGLLDNNAGRIAALGGPLHLETASLLNRAGSVYAAGDLDAVLGSLDNRGGTLGAANIGIDAGASLDNREGLIESSGDLALSADAIDNGHGALRAVGSHDATEIVAATMDNRGGKVESANKALRVATASLQNENGSFVHAGDGDFQVTSQTAAGVGGSFASGGTLALSADEWINSSVLQAGKLVLNIGKLTLTADGALIATESFEGNGDDWHNDGLLASDGLFSLTLTGSYSGAGRLAAGGDLELKAAAVQLGSTAVVAAGGDASVEVAGSLSSQGRLTAGGDMTLRAGSLDNRGTLGSAGELELRASTLSNTNGLIFSGGDMSLRFASLENSYADIYSFGAIDLAGMADGSAATLVDNASSSIEAAGVLTMATQSLVNRKSAFAMTSEQVAGSMWWVCYDCSGDHHNVDYVAAETFESRIVEDSPSALIQGGAGLTITANTVENRYSTIASGAGLSIQAGSLANIGAATGTTVRTRTWNSGWVTDGTNESFIGAYIHPYNAASLPKEVPIAPYFADKLVSDITVTTPAGVAASAVIQAAGSATVEVAGSLLNDVAVPGAVSGSSHSADTSVGNSAAVAIVTLNAQLPPDLSQQRVDPLALPGFNLPTGENGLFHWADGNDGVGALAVPAGTSSSSHRYLIETNPALTSLSSFLSSDYLLGLLGYDTDEAQRRLGDGFYEQKLIQQAVLARTGQRYLDGLNSDEATFRYLMDNAVASKDALRLSVGVSLTAEQVAALTHDIVWMEEQEVAGEKVLVPVLYLAQGEGRLAPTGALIQGRELTLIAGGTLANSGTLRATENLSAAATTVVNAGLMQAGERLSVLAADSLVNTRGGILSGRNVELTTLAGDLINERAVTTYTGSGTGFAISGSLVDAASRIEAAQSLSLSAGQDLLNLGSVLSAGTDMQLSAGRDLLIASVEESNSRFTQDKRHTWSNA</sequence>
<dbReference type="InterPro" id="IPR012334">
    <property type="entry name" value="Pectin_lyas_fold"/>
</dbReference>
<dbReference type="InterPro" id="IPR008619">
    <property type="entry name" value="Filamentous_hemagglutn_rpt"/>
</dbReference>
<dbReference type="InterPro" id="IPR008638">
    <property type="entry name" value="FhaB/CdiA-like_TPS"/>
</dbReference>
<dbReference type="Pfam" id="PF05594">
    <property type="entry name" value="Fil_haemagg"/>
    <property type="match status" value="10"/>
</dbReference>
<keyword evidence="1" id="KW-0732">Signal</keyword>
<dbReference type="Gene3D" id="2.160.20.10">
    <property type="entry name" value="Single-stranded right-handed beta-helix, Pectin lyase-like"/>
    <property type="match status" value="1"/>
</dbReference>
<dbReference type="InterPro" id="IPR011050">
    <property type="entry name" value="Pectin_lyase_fold/virulence"/>
</dbReference>
<feature type="chain" id="PRO_5020468297" evidence="1">
    <location>
        <begin position="30"/>
        <end position="1581"/>
    </location>
</feature>
<dbReference type="EMBL" id="SNVV01000044">
    <property type="protein sequence ID" value="TDN42902.1"/>
    <property type="molecule type" value="Genomic_DNA"/>
</dbReference>
<dbReference type="NCBIfam" id="TIGR01901">
    <property type="entry name" value="adhes_NPXG"/>
    <property type="match status" value="1"/>
</dbReference>
<evidence type="ECO:0000256" key="1">
    <source>
        <dbReference type="SAM" id="SignalP"/>
    </source>
</evidence>
<keyword evidence="4" id="KW-1185">Reference proteome</keyword>
<dbReference type="NCBIfam" id="TIGR01731">
    <property type="entry name" value="fil_hemag_20aa"/>
    <property type="match status" value="20"/>
</dbReference>
<dbReference type="Proteomes" id="UP000295129">
    <property type="component" value="Unassembled WGS sequence"/>
</dbReference>
<gene>
    <name evidence="3" type="ORF">C7389_1441</name>
</gene>
<dbReference type="SMART" id="SM00912">
    <property type="entry name" value="Haemagg_act"/>
    <property type="match status" value="1"/>
</dbReference>
<evidence type="ECO:0000313" key="3">
    <source>
        <dbReference type="EMBL" id="TDN42902.1"/>
    </source>
</evidence>
<dbReference type="InterPro" id="IPR010069">
    <property type="entry name" value="CdiA_FHA1_rpt"/>
</dbReference>
<dbReference type="Pfam" id="PF05860">
    <property type="entry name" value="TPS"/>
    <property type="match status" value="1"/>
</dbReference>
<name>A0A4V3BKH5_9RHOO</name>
<feature type="signal peptide" evidence="1">
    <location>
        <begin position="1"/>
        <end position="29"/>
    </location>
</feature>
<evidence type="ECO:0000313" key="4">
    <source>
        <dbReference type="Proteomes" id="UP000295129"/>
    </source>
</evidence>
<feature type="non-terminal residue" evidence="3">
    <location>
        <position position="1581"/>
    </location>
</feature>
<reference evidence="3 4" key="1">
    <citation type="submission" date="2019-03" db="EMBL/GenBank/DDBJ databases">
        <title>Genomic Encyclopedia of Type Strains, Phase IV (KMG-IV): sequencing the most valuable type-strain genomes for metagenomic binning, comparative biology and taxonomic classification.</title>
        <authorList>
            <person name="Goeker M."/>
        </authorList>
    </citation>
    <scope>NUCLEOTIDE SEQUENCE [LARGE SCALE GENOMIC DNA]</scope>
    <source>
        <strain evidence="3 4">DSM 12121</strain>
    </source>
</reference>
<protein>
    <submittedName>
        <fullName evidence="3">Filamentous hemagglutinin family protein</fullName>
    </submittedName>
</protein>
<dbReference type="RefSeq" id="WP_162851834.1">
    <property type="nucleotide sequence ID" value="NZ_SNVV01000044.1"/>
</dbReference>
<organism evidence="3 4">
    <name type="scientific">Azoarcus indigens</name>
    <dbReference type="NCBI Taxonomy" id="29545"/>
    <lineage>
        <taxon>Bacteria</taxon>
        <taxon>Pseudomonadati</taxon>
        <taxon>Pseudomonadota</taxon>
        <taxon>Betaproteobacteria</taxon>
        <taxon>Rhodocyclales</taxon>
        <taxon>Zoogloeaceae</taxon>
        <taxon>Azoarcus</taxon>
    </lineage>
</organism>
<dbReference type="SUPFAM" id="SSF51126">
    <property type="entry name" value="Pectin lyase-like"/>
    <property type="match status" value="1"/>
</dbReference>
<feature type="domain" description="Filamentous haemagglutinin FhaB/tRNA nuclease CdiA-like TPS" evidence="2">
    <location>
        <begin position="44"/>
        <end position="166"/>
    </location>
</feature>
<accession>A0A4V3BKH5</accession>